<name>A0A7S1CRN1_9STRA</name>
<reference evidence="2" key="1">
    <citation type="submission" date="2021-01" db="EMBL/GenBank/DDBJ databases">
        <authorList>
            <person name="Corre E."/>
            <person name="Pelletier E."/>
            <person name="Niang G."/>
            <person name="Scheremetjew M."/>
            <person name="Finn R."/>
            <person name="Kale V."/>
            <person name="Holt S."/>
            <person name="Cochrane G."/>
            <person name="Meng A."/>
            <person name="Brown T."/>
            <person name="Cohen L."/>
        </authorList>
    </citation>
    <scope>NUCLEOTIDE SEQUENCE</scope>
    <source>
        <strain evidence="2">FE60</strain>
    </source>
</reference>
<evidence type="ECO:0000313" key="2">
    <source>
        <dbReference type="EMBL" id="CAD8926424.1"/>
    </source>
</evidence>
<protein>
    <submittedName>
        <fullName evidence="2">Uncharacterized protein</fullName>
    </submittedName>
</protein>
<organism evidence="2">
    <name type="scientific">Skeletonema marinoi</name>
    <dbReference type="NCBI Taxonomy" id="267567"/>
    <lineage>
        <taxon>Eukaryota</taxon>
        <taxon>Sar</taxon>
        <taxon>Stramenopiles</taxon>
        <taxon>Ochrophyta</taxon>
        <taxon>Bacillariophyta</taxon>
        <taxon>Coscinodiscophyceae</taxon>
        <taxon>Thalassiosirophycidae</taxon>
        <taxon>Thalassiosirales</taxon>
        <taxon>Skeletonemataceae</taxon>
        <taxon>Skeletonema</taxon>
        <taxon>Skeletonema marinoi-dohrnii complex</taxon>
    </lineage>
</organism>
<sequence length="314" mass="34703">MSMEDILQDPKTTWEEIRSAMRSQGHATNGGIVMALVTASEAPPSQETGQEEHTLSPRVVETASKPEEDDEGSIQYSQLDEFLSNDTPVNFGYKPCKTRKPATNNPRRGIISEAARDRAALNSSHTSIANYSVNSSLASVDMMDFGVDHDAVSYSMETLNEIDSRRGTECSITANESSSCLTNGFLGWNHDDDSSANPSQHVGRDESCPDNKSDTHKSEHPSAPEVRRRESWHIEDHDFEPVVKQPVIPKMLHRLSSGTFDTVSSLFSRLSHELGPGTSFPHDGRCDSQEPTTDEVKKALSCSRAKYRRNSSMI</sequence>
<gene>
    <name evidence="2" type="ORF">SMAR1040_LOCUS371</name>
</gene>
<evidence type="ECO:0000256" key="1">
    <source>
        <dbReference type="SAM" id="MobiDB-lite"/>
    </source>
</evidence>
<proteinExistence type="predicted"/>
<dbReference type="EMBL" id="HBFU01000580">
    <property type="protein sequence ID" value="CAD8926424.1"/>
    <property type="molecule type" value="Transcribed_RNA"/>
</dbReference>
<accession>A0A7S1CRN1</accession>
<feature type="compositionally biased region" description="Basic and acidic residues" evidence="1">
    <location>
        <begin position="202"/>
        <end position="232"/>
    </location>
</feature>
<feature type="region of interest" description="Disordered" evidence="1">
    <location>
        <begin position="191"/>
        <end position="232"/>
    </location>
</feature>
<dbReference type="AlphaFoldDB" id="A0A7S1CRN1"/>
<feature type="region of interest" description="Disordered" evidence="1">
    <location>
        <begin position="39"/>
        <end position="73"/>
    </location>
</feature>